<dbReference type="InterPro" id="IPR044730">
    <property type="entry name" value="RNase_H-like_dom_plant"/>
</dbReference>
<gene>
    <name evidence="2" type="ORF">TCM_042144</name>
</gene>
<accession>A0A061GX77</accession>
<dbReference type="GO" id="GO:0003676">
    <property type="term" value="F:nucleic acid binding"/>
    <property type="evidence" value="ECO:0007669"/>
    <property type="project" value="InterPro"/>
</dbReference>
<dbReference type="Pfam" id="PF13456">
    <property type="entry name" value="RVT_3"/>
    <property type="match status" value="1"/>
</dbReference>
<dbReference type="InterPro" id="IPR036397">
    <property type="entry name" value="RNaseH_sf"/>
</dbReference>
<reference evidence="2 3" key="1">
    <citation type="journal article" date="2013" name="Genome Biol.">
        <title>The genome sequence of the most widely cultivated cacao type and its use to identify candidate genes regulating pod color.</title>
        <authorList>
            <person name="Motamayor J.C."/>
            <person name="Mockaitis K."/>
            <person name="Schmutz J."/>
            <person name="Haiminen N."/>
            <person name="Iii D.L."/>
            <person name="Cornejo O."/>
            <person name="Findley S.D."/>
            <person name="Zheng P."/>
            <person name="Utro F."/>
            <person name="Royaert S."/>
            <person name="Saski C."/>
            <person name="Jenkins J."/>
            <person name="Podicheti R."/>
            <person name="Zhao M."/>
            <person name="Scheffler B.E."/>
            <person name="Stack J.C."/>
            <person name="Feltus F.A."/>
            <person name="Mustiga G.M."/>
            <person name="Amores F."/>
            <person name="Phillips W."/>
            <person name="Marelli J.P."/>
            <person name="May G.D."/>
            <person name="Shapiro H."/>
            <person name="Ma J."/>
            <person name="Bustamante C.D."/>
            <person name="Schnell R.J."/>
            <person name="Main D."/>
            <person name="Gilbert D."/>
            <person name="Parida L."/>
            <person name="Kuhn D.N."/>
        </authorList>
    </citation>
    <scope>NUCLEOTIDE SEQUENCE [LARGE SCALE GENOMIC DNA]</scope>
    <source>
        <strain evidence="3">cv. Matina 1-6</strain>
    </source>
</reference>
<evidence type="ECO:0000313" key="3">
    <source>
        <dbReference type="Proteomes" id="UP000026915"/>
    </source>
</evidence>
<dbReference type="InterPro" id="IPR002156">
    <property type="entry name" value="RNaseH_domain"/>
</dbReference>
<keyword evidence="3" id="KW-1185">Reference proteome</keyword>
<sequence length="165" mass="19092">MWVNAGWNDNADSITDLYRFLAVGISQQRNGNTRPLTIWERPRAGTVKFNVDGVVDGCPVKRGLVDYLGMKTEREAFILFSNSVWASSHSLSIESDPQNVIRWIKEPSKTPWRLRKWMLHIEVLKKRVNDWQIRHTLREGNKGADLLAKEGVGREVDLVELYYPR</sequence>
<evidence type="ECO:0000313" key="2">
    <source>
        <dbReference type="EMBL" id="EOY34470.1"/>
    </source>
</evidence>
<dbReference type="GO" id="GO:0004523">
    <property type="term" value="F:RNA-DNA hybrid ribonuclease activity"/>
    <property type="evidence" value="ECO:0007669"/>
    <property type="project" value="InterPro"/>
</dbReference>
<dbReference type="PANTHER" id="PTHR33033:SF121">
    <property type="entry name" value="POLYNUCLEOTIDYL TRANSFERASE, RIBONUCLEASE H-LIKE SUPERFAMILY PROTEIN"/>
    <property type="match status" value="1"/>
</dbReference>
<dbReference type="Gramene" id="EOY34470">
    <property type="protein sequence ID" value="EOY34470"/>
    <property type="gene ID" value="TCM_042144"/>
</dbReference>
<name>A0A061GX77_THECC</name>
<dbReference type="EMBL" id="CM001887">
    <property type="protein sequence ID" value="EOY34470.1"/>
    <property type="molecule type" value="Genomic_DNA"/>
</dbReference>
<dbReference type="HOGENOM" id="CLU_000680_21_2_1"/>
<protein>
    <recommendedName>
        <fullName evidence="1">RNase H type-1 domain-containing protein</fullName>
    </recommendedName>
</protein>
<dbReference type="AlphaFoldDB" id="A0A061GX77"/>
<dbReference type="InParanoid" id="A0A061GX77"/>
<dbReference type="InterPro" id="IPR012337">
    <property type="entry name" value="RNaseH-like_sf"/>
</dbReference>
<feature type="domain" description="RNase H type-1" evidence="1">
    <location>
        <begin position="89"/>
        <end position="150"/>
    </location>
</feature>
<evidence type="ECO:0000259" key="1">
    <source>
        <dbReference type="Pfam" id="PF13456"/>
    </source>
</evidence>
<dbReference type="SUPFAM" id="SSF53098">
    <property type="entry name" value="Ribonuclease H-like"/>
    <property type="match status" value="1"/>
</dbReference>
<dbReference type="Proteomes" id="UP000026915">
    <property type="component" value="Chromosome 9"/>
</dbReference>
<dbReference type="PANTHER" id="PTHR33033">
    <property type="entry name" value="POLYNUCLEOTIDYL TRANSFERASE, RIBONUCLEASE H-LIKE SUPERFAMILY PROTEIN-RELATED"/>
    <property type="match status" value="1"/>
</dbReference>
<dbReference type="CDD" id="cd06222">
    <property type="entry name" value="RNase_H_like"/>
    <property type="match status" value="1"/>
</dbReference>
<proteinExistence type="predicted"/>
<dbReference type="Gene3D" id="3.30.420.10">
    <property type="entry name" value="Ribonuclease H-like superfamily/Ribonuclease H"/>
    <property type="match status" value="1"/>
</dbReference>
<organism evidence="2 3">
    <name type="scientific">Theobroma cacao</name>
    <name type="common">Cacao</name>
    <name type="synonym">Cocoa</name>
    <dbReference type="NCBI Taxonomy" id="3641"/>
    <lineage>
        <taxon>Eukaryota</taxon>
        <taxon>Viridiplantae</taxon>
        <taxon>Streptophyta</taxon>
        <taxon>Embryophyta</taxon>
        <taxon>Tracheophyta</taxon>
        <taxon>Spermatophyta</taxon>
        <taxon>Magnoliopsida</taxon>
        <taxon>eudicotyledons</taxon>
        <taxon>Gunneridae</taxon>
        <taxon>Pentapetalae</taxon>
        <taxon>rosids</taxon>
        <taxon>malvids</taxon>
        <taxon>Malvales</taxon>
        <taxon>Malvaceae</taxon>
        <taxon>Byttnerioideae</taxon>
        <taxon>Theobroma</taxon>
    </lineage>
</organism>